<keyword evidence="4" id="KW-1185">Reference proteome</keyword>
<sequence length="61" mass="6198">MNVSPLTRELPIGTSYAVLVGIGAALTIAYAMVTGDEAVSALKVLFLAMIVGGVIGLKALH</sequence>
<dbReference type="Gene3D" id="1.10.3730.20">
    <property type="match status" value="1"/>
</dbReference>
<comment type="similarity">
    <text evidence="1">Belongs to the drug/metabolite transporter (DMT) superfamily. Small multidrug resistance (SMR) (TC 2.A.7.1) family.</text>
</comment>
<protein>
    <submittedName>
        <fullName evidence="3">Uncharacterized protein</fullName>
    </submittedName>
</protein>
<dbReference type="InterPro" id="IPR037185">
    <property type="entry name" value="EmrE-like"/>
</dbReference>
<keyword evidence="2" id="KW-1133">Transmembrane helix</keyword>
<dbReference type="InterPro" id="IPR045324">
    <property type="entry name" value="Small_multidrug_res"/>
</dbReference>
<keyword evidence="1 2" id="KW-0812">Transmembrane</keyword>
<dbReference type="GO" id="GO:0022857">
    <property type="term" value="F:transmembrane transporter activity"/>
    <property type="evidence" value="ECO:0007669"/>
    <property type="project" value="InterPro"/>
</dbReference>
<evidence type="ECO:0000256" key="2">
    <source>
        <dbReference type="SAM" id="Phobius"/>
    </source>
</evidence>
<proteinExistence type="inferred from homology"/>
<evidence type="ECO:0000313" key="4">
    <source>
        <dbReference type="Proteomes" id="UP000318693"/>
    </source>
</evidence>
<feature type="transmembrane region" description="Helical" evidence="2">
    <location>
        <begin position="39"/>
        <end position="60"/>
    </location>
</feature>
<feature type="transmembrane region" description="Helical" evidence="2">
    <location>
        <begin position="12"/>
        <end position="33"/>
    </location>
</feature>
<gene>
    <name evidence="3" type="ORF">FJ693_18690</name>
</gene>
<evidence type="ECO:0000313" key="3">
    <source>
        <dbReference type="EMBL" id="TRW43172.1"/>
    </source>
</evidence>
<organism evidence="3 4">
    <name type="scientific">Georgenia yuyongxinii</name>
    <dbReference type="NCBI Taxonomy" id="2589797"/>
    <lineage>
        <taxon>Bacteria</taxon>
        <taxon>Bacillati</taxon>
        <taxon>Actinomycetota</taxon>
        <taxon>Actinomycetes</taxon>
        <taxon>Micrococcales</taxon>
        <taxon>Bogoriellaceae</taxon>
        <taxon>Georgenia</taxon>
    </lineage>
</organism>
<comment type="subcellular location">
    <subcellularLocation>
        <location evidence="1">Cell membrane</location>
        <topology evidence="1">Multi-pass membrane protein</topology>
    </subcellularLocation>
</comment>
<evidence type="ECO:0000256" key="1">
    <source>
        <dbReference type="RuleBase" id="RU003942"/>
    </source>
</evidence>
<reference evidence="3 4" key="1">
    <citation type="submission" date="2019-07" db="EMBL/GenBank/DDBJ databases">
        <title>Georgenia wutianyii sp. nov. and Georgenia *** sp. nov. isolated from plateau pika (Ochotona curzoniae) in the Qinghai-Tibet plateau of China.</title>
        <authorList>
            <person name="Tian Z."/>
        </authorList>
    </citation>
    <scope>NUCLEOTIDE SEQUENCE [LARGE SCALE GENOMIC DNA]</scope>
    <source>
        <strain evidence="3 4">Z446</strain>
    </source>
</reference>
<dbReference type="SUPFAM" id="SSF103481">
    <property type="entry name" value="Multidrug resistance efflux transporter EmrE"/>
    <property type="match status" value="1"/>
</dbReference>
<dbReference type="Pfam" id="PF00893">
    <property type="entry name" value="Multi_Drug_Res"/>
    <property type="match status" value="1"/>
</dbReference>
<comment type="caution">
    <text evidence="3">The sequence shown here is derived from an EMBL/GenBank/DDBJ whole genome shotgun (WGS) entry which is preliminary data.</text>
</comment>
<dbReference type="GO" id="GO:0005886">
    <property type="term" value="C:plasma membrane"/>
    <property type="evidence" value="ECO:0007669"/>
    <property type="project" value="UniProtKB-SubCell"/>
</dbReference>
<dbReference type="EMBL" id="VJXR01000098">
    <property type="protein sequence ID" value="TRW43172.1"/>
    <property type="molecule type" value="Genomic_DNA"/>
</dbReference>
<dbReference type="Proteomes" id="UP000318693">
    <property type="component" value="Unassembled WGS sequence"/>
</dbReference>
<dbReference type="AlphaFoldDB" id="A0A552WKA5"/>
<name>A0A552WKA5_9MICO</name>
<keyword evidence="2" id="KW-0472">Membrane</keyword>
<accession>A0A552WKA5</accession>